<keyword evidence="6" id="KW-0249">Electron transport</keyword>
<dbReference type="EMBL" id="BRXZ01001768">
    <property type="protein sequence ID" value="GMH46313.1"/>
    <property type="molecule type" value="Genomic_DNA"/>
</dbReference>
<evidence type="ECO:0000256" key="6">
    <source>
        <dbReference type="ARBA" id="ARBA00022982"/>
    </source>
</evidence>
<dbReference type="PROSITE" id="PS00201">
    <property type="entry name" value="FLAVODOXIN"/>
    <property type="match status" value="1"/>
</dbReference>
<evidence type="ECO:0000256" key="7">
    <source>
        <dbReference type="SAM" id="MobiDB-lite"/>
    </source>
</evidence>
<comment type="cofactor">
    <cofactor evidence="1">
        <name>FMN</name>
        <dbReference type="ChEBI" id="CHEBI:58210"/>
    </cofactor>
</comment>
<evidence type="ECO:0000259" key="8">
    <source>
        <dbReference type="PROSITE" id="PS50902"/>
    </source>
</evidence>
<keyword evidence="3" id="KW-0813">Transport</keyword>
<comment type="caution">
    <text evidence="9">The sequence shown here is derived from an EMBL/GenBank/DDBJ whole genome shotgun (WGS) entry which is preliminary data.</text>
</comment>
<comment type="similarity">
    <text evidence="2">Belongs to the flavodoxin family.</text>
</comment>
<keyword evidence="5" id="KW-0288">FMN</keyword>
<dbReference type="InterPro" id="IPR001226">
    <property type="entry name" value="Flavodoxin_CS"/>
</dbReference>
<feature type="domain" description="Flavodoxin-like" evidence="8">
    <location>
        <begin position="27"/>
        <end position="201"/>
    </location>
</feature>
<accession>A0A9W6Z835</accession>
<evidence type="ECO:0000256" key="1">
    <source>
        <dbReference type="ARBA" id="ARBA00001917"/>
    </source>
</evidence>
<evidence type="ECO:0000256" key="5">
    <source>
        <dbReference type="ARBA" id="ARBA00022643"/>
    </source>
</evidence>
<dbReference type="GO" id="GO:0010181">
    <property type="term" value="F:FMN binding"/>
    <property type="evidence" value="ECO:0007669"/>
    <property type="project" value="InterPro"/>
</dbReference>
<gene>
    <name evidence="9" type="ORF">TrRE_jg6858</name>
</gene>
<evidence type="ECO:0000256" key="3">
    <source>
        <dbReference type="ARBA" id="ARBA00022448"/>
    </source>
</evidence>
<keyword evidence="10" id="KW-1185">Reference proteome</keyword>
<sequence length="281" mass="30198">LLLPLAAAFAPTAFLRRHHTHTELDAVGIVFGTSTGSTEEVADFIAARINSVVGSGTCSDPICVDNVVGSLSSTFSKFDQVICGTPTWNTGADTERSGTAWDEVYYGEMGDLNLEGKPVAVFGLGDQESYGENYADASGELFDVLQKLGVKSFGQTTVDDSYVHEESKAQRGDKFVGLMCDQANQDDLTEERVEKWVGQLVEEGFFSGEGSSPPPVAATAAAAVEVEVSETPIVQVVKDSSKAPSSSVSYESTWKGYRNEEKGSTLWVNKDNQKESYTTQN</sequence>
<dbReference type="InterPro" id="IPR008254">
    <property type="entry name" value="Flavodoxin/NO_synth"/>
</dbReference>
<dbReference type="InterPro" id="IPR029039">
    <property type="entry name" value="Flavoprotein-like_sf"/>
</dbReference>
<organism evidence="9 10">
    <name type="scientific">Triparma retinervis</name>
    <dbReference type="NCBI Taxonomy" id="2557542"/>
    <lineage>
        <taxon>Eukaryota</taxon>
        <taxon>Sar</taxon>
        <taxon>Stramenopiles</taxon>
        <taxon>Ochrophyta</taxon>
        <taxon>Bolidophyceae</taxon>
        <taxon>Parmales</taxon>
        <taxon>Triparmaceae</taxon>
        <taxon>Triparma</taxon>
    </lineage>
</organism>
<feature type="non-terminal residue" evidence="9">
    <location>
        <position position="281"/>
    </location>
</feature>
<dbReference type="PANTHER" id="PTHR42809:SF1">
    <property type="entry name" value="FLAVODOXIN 1"/>
    <property type="match status" value="1"/>
</dbReference>
<reference evidence="9" key="1">
    <citation type="submission" date="2022-07" db="EMBL/GenBank/DDBJ databases">
        <title>Genome analysis of Parmales, a sister group of diatoms, reveals the evolutionary specialization of diatoms from phago-mixotrophs to photoautotrophs.</title>
        <authorList>
            <person name="Ban H."/>
            <person name="Sato S."/>
            <person name="Yoshikawa S."/>
            <person name="Kazumasa Y."/>
            <person name="Nakamura Y."/>
            <person name="Ichinomiya M."/>
            <person name="Saitoh K."/>
            <person name="Sato N."/>
            <person name="Blanc-Mathieu R."/>
            <person name="Endo H."/>
            <person name="Kuwata A."/>
            <person name="Ogata H."/>
        </authorList>
    </citation>
    <scope>NUCLEOTIDE SEQUENCE</scope>
</reference>
<proteinExistence type="inferred from homology"/>
<evidence type="ECO:0000313" key="10">
    <source>
        <dbReference type="Proteomes" id="UP001165082"/>
    </source>
</evidence>
<evidence type="ECO:0000313" key="9">
    <source>
        <dbReference type="EMBL" id="GMH46313.1"/>
    </source>
</evidence>
<dbReference type="PROSITE" id="PS50902">
    <property type="entry name" value="FLAVODOXIN_LIKE"/>
    <property type="match status" value="1"/>
</dbReference>
<dbReference type="GO" id="GO:0009055">
    <property type="term" value="F:electron transfer activity"/>
    <property type="evidence" value="ECO:0007669"/>
    <property type="project" value="InterPro"/>
</dbReference>
<dbReference type="OrthoDB" id="528439at2759"/>
<feature type="region of interest" description="Disordered" evidence="7">
    <location>
        <begin position="261"/>
        <end position="281"/>
    </location>
</feature>
<dbReference type="Proteomes" id="UP001165082">
    <property type="component" value="Unassembled WGS sequence"/>
</dbReference>
<dbReference type="Gene3D" id="3.40.50.360">
    <property type="match status" value="1"/>
</dbReference>
<dbReference type="PANTHER" id="PTHR42809">
    <property type="entry name" value="FLAVODOXIN 2"/>
    <property type="match status" value="1"/>
</dbReference>
<dbReference type="Pfam" id="PF00258">
    <property type="entry name" value="Flavodoxin_1"/>
    <property type="match status" value="1"/>
</dbReference>
<name>A0A9W6Z835_9STRA</name>
<dbReference type="InterPro" id="IPR050619">
    <property type="entry name" value="Flavodoxin"/>
</dbReference>
<protein>
    <recommendedName>
        <fullName evidence="8">Flavodoxin-like domain-containing protein</fullName>
    </recommendedName>
</protein>
<keyword evidence="4" id="KW-0285">Flavoprotein</keyword>
<evidence type="ECO:0000256" key="2">
    <source>
        <dbReference type="ARBA" id="ARBA00005267"/>
    </source>
</evidence>
<evidence type="ECO:0000256" key="4">
    <source>
        <dbReference type="ARBA" id="ARBA00022630"/>
    </source>
</evidence>
<dbReference type="AlphaFoldDB" id="A0A9W6Z835"/>
<dbReference type="SUPFAM" id="SSF52218">
    <property type="entry name" value="Flavoproteins"/>
    <property type="match status" value="1"/>
</dbReference>